<dbReference type="SMART" id="SM00855">
    <property type="entry name" value="PGAM"/>
    <property type="match status" value="1"/>
</dbReference>
<dbReference type="Gene3D" id="3.40.50.1240">
    <property type="entry name" value="Phosphoglycerate mutase-like"/>
    <property type="match status" value="1"/>
</dbReference>
<dbReference type="Proteomes" id="UP001138500">
    <property type="component" value="Unassembled WGS sequence"/>
</dbReference>
<dbReference type="CDD" id="cd07067">
    <property type="entry name" value="HP_PGM_like"/>
    <property type="match status" value="1"/>
</dbReference>
<reference evidence="2 3" key="2">
    <citation type="journal article" date="2021" name="Curr. Genet.">
        <title>Genetic response to nitrogen starvation in the aggressive Eucalyptus foliar pathogen Teratosphaeria destructans.</title>
        <authorList>
            <person name="Havenga M."/>
            <person name="Wingfield B.D."/>
            <person name="Wingfield M.J."/>
            <person name="Dreyer L.L."/>
            <person name="Roets F."/>
            <person name="Aylward J."/>
        </authorList>
    </citation>
    <scope>NUCLEOTIDE SEQUENCE [LARGE SCALE GENOMIC DNA]</scope>
    <source>
        <strain evidence="2">CMW44962</strain>
    </source>
</reference>
<dbReference type="InterPro" id="IPR013078">
    <property type="entry name" value="His_Pase_superF_clade-1"/>
</dbReference>
<comment type="caution">
    <text evidence="2">The sequence shown here is derived from an EMBL/GenBank/DDBJ whole genome shotgun (WGS) entry which is preliminary data.</text>
</comment>
<dbReference type="GO" id="GO:0016791">
    <property type="term" value="F:phosphatase activity"/>
    <property type="evidence" value="ECO:0007669"/>
    <property type="project" value="TreeGrafter"/>
</dbReference>
<protein>
    <submittedName>
        <fullName evidence="2">PMU1-high copy suppressor of ts tps2 mutant phenotype</fullName>
    </submittedName>
</protein>
<keyword evidence="1" id="KW-0472">Membrane</keyword>
<dbReference type="EMBL" id="RIBY02000824">
    <property type="protein sequence ID" value="KAH9836875.1"/>
    <property type="molecule type" value="Genomic_DNA"/>
</dbReference>
<dbReference type="SUPFAM" id="SSF53254">
    <property type="entry name" value="Phosphoglycerate mutase-like"/>
    <property type="match status" value="1"/>
</dbReference>
<evidence type="ECO:0000256" key="1">
    <source>
        <dbReference type="SAM" id="Phobius"/>
    </source>
</evidence>
<gene>
    <name evidence="2" type="ORF">Tdes44962_MAKER08442</name>
</gene>
<proteinExistence type="predicted"/>
<dbReference type="GO" id="GO:0005737">
    <property type="term" value="C:cytoplasm"/>
    <property type="evidence" value="ECO:0007669"/>
    <property type="project" value="TreeGrafter"/>
</dbReference>
<name>A0A9W7SX67_9PEZI</name>
<keyword evidence="3" id="KW-1185">Reference proteome</keyword>
<dbReference type="InterPro" id="IPR029033">
    <property type="entry name" value="His_PPase_superfam"/>
</dbReference>
<keyword evidence="1" id="KW-1133">Transmembrane helix</keyword>
<dbReference type="OrthoDB" id="496981at2759"/>
<feature type="transmembrane region" description="Helical" evidence="1">
    <location>
        <begin position="12"/>
        <end position="30"/>
    </location>
</feature>
<keyword evidence="1" id="KW-0812">Transmembrane</keyword>
<accession>A0A9W7SX67</accession>
<sequence>MNTLKTVDPRKLALLLSGLCLGTLAVWHLLPLHPPPPTPESHPMDPTAPATFHYETVPGLFAQDDPATTRPPTTPGPTTSAWPVVLGALRALPPSPGGDEPRGRPVPLVLRRAHGQGVHNVAEDFYGTQAWDAYWSRLEGNGTVVWADAHLTGLGEAQAREAGGFLGAQFEGAGMPRPGRFYVSPLFRCLQTARLTWAGLGEGFEPVVKEGLREVMGVHTCDRRSRRSFLAREFAGWRFEEGFTEVDELWVADRRETGEEIDGRTRRALDEIFGGEEEEEEGVVVVSTTTHSGQIASLLRVVGHRVFGLPTGGMMPVLVKGTRVG</sequence>
<reference evidence="2 3" key="1">
    <citation type="journal article" date="2018" name="IMA Fungus">
        <title>IMA Genome-F 10: Nine draft genome sequences of Claviceps purpurea s.lat., including C. arundinis, C. humidiphila, and C. cf. spartinae, pseudomolecules for the pitch canker pathogen Fusarium circinatum, draft genome of Davidsoniella eucalypti, Grosmannia galeiformis, Quambalaria eucalypti, and Teratosphaeria destructans.</title>
        <authorList>
            <person name="Wingfield B.D."/>
            <person name="Liu M."/>
            <person name="Nguyen H.D."/>
            <person name="Lane F.A."/>
            <person name="Morgan S.W."/>
            <person name="De Vos L."/>
            <person name="Wilken P.M."/>
            <person name="Duong T.A."/>
            <person name="Aylward J."/>
            <person name="Coetzee M.P."/>
            <person name="Dadej K."/>
            <person name="De Beer Z.W."/>
            <person name="Findlay W."/>
            <person name="Havenga M."/>
            <person name="Kolarik M."/>
            <person name="Menzies J.G."/>
            <person name="Naidoo K."/>
            <person name="Pochopski O."/>
            <person name="Shoukouhi P."/>
            <person name="Santana Q.C."/>
            <person name="Seifert K.A."/>
            <person name="Soal N."/>
            <person name="Steenkamp E.T."/>
            <person name="Tatham C.T."/>
            <person name="van der Nest M.A."/>
            <person name="Wingfield M.J."/>
        </authorList>
    </citation>
    <scope>NUCLEOTIDE SEQUENCE [LARGE SCALE GENOMIC DNA]</scope>
    <source>
        <strain evidence="2">CMW44962</strain>
    </source>
</reference>
<organism evidence="2 3">
    <name type="scientific">Teratosphaeria destructans</name>
    <dbReference type="NCBI Taxonomy" id="418781"/>
    <lineage>
        <taxon>Eukaryota</taxon>
        <taxon>Fungi</taxon>
        <taxon>Dikarya</taxon>
        <taxon>Ascomycota</taxon>
        <taxon>Pezizomycotina</taxon>
        <taxon>Dothideomycetes</taxon>
        <taxon>Dothideomycetidae</taxon>
        <taxon>Mycosphaerellales</taxon>
        <taxon>Teratosphaeriaceae</taxon>
        <taxon>Teratosphaeria</taxon>
    </lineage>
</organism>
<dbReference type="Pfam" id="PF00300">
    <property type="entry name" value="His_Phos_1"/>
    <property type="match status" value="1"/>
</dbReference>
<dbReference type="InterPro" id="IPR050275">
    <property type="entry name" value="PGM_Phosphatase"/>
</dbReference>
<evidence type="ECO:0000313" key="2">
    <source>
        <dbReference type="EMBL" id="KAH9836875.1"/>
    </source>
</evidence>
<dbReference type="PANTHER" id="PTHR48100">
    <property type="entry name" value="BROAD-SPECIFICITY PHOSPHATASE YOR283W-RELATED"/>
    <property type="match status" value="1"/>
</dbReference>
<dbReference type="PANTHER" id="PTHR48100:SF1">
    <property type="entry name" value="HISTIDINE PHOSPHATASE FAMILY PROTEIN-RELATED"/>
    <property type="match status" value="1"/>
</dbReference>
<dbReference type="AlphaFoldDB" id="A0A9W7SX67"/>
<evidence type="ECO:0000313" key="3">
    <source>
        <dbReference type="Proteomes" id="UP001138500"/>
    </source>
</evidence>